<evidence type="ECO:0000256" key="6">
    <source>
        <dbReference type="ARBA" id="ARBA00023014"/>
    </source>
</evidence>
<reference evidence="10" key="1">
    <citation type="submission" date="2015-08" db="EMBL/GenBank/DDBJ databases">
        <authorList>
            <person name="Babu N.S."/>
            <person name="Beckwith C.J."/>
            <person name="Beseler K.G."/>
            <person name="Brison A."/>
            <person name="Carone J.V."/>
            <person name="Caskin T.P."/>
            <person name="Diamond M."/>
            <person name="Durham M.E."/>
            <person name="Foxe J.M."/>
            <person name="Go M."/>
            <person name="Henderson B.A."/>
            <person name="Jones I.B."/>
            <person name="McGettigan J.A."/>
            <person name="Micheletti S.J."/>
            <person name="Nasrallah M.E."/>
            <person name="Ortiz D."/>
            <person name="Piller C.R."/>
            <person name="Privatt S.R."/>
            <person name="Schneider S.L."/>
            <person name="Sharp S."/>
            <person name="Smith T.C."/>
            <person name="Stanton J.D."/>
            <person name="Ullery H.E."/>
            <person name="Wilson R.J."/>
            <person name="Serrano M.G."/>
            <person name="Buck G."/>
            <person name="Lee V."/>
            <person name="Wang Y."/>
            <person name="Carvalho R."/>
            <person name="Voegtly L."/>
            <person name="Shi R."/>
            <person name="Duckworth R."/>
            <person name="Johnson A."/>
            <person name="Loviza R."/>
            <person name="Walstead R."/>
            <person name="Shah Z."/>
            <person name="Kiflezghi M."/>
            <person name="Wade K."/>
            <person name="Ball S.L."/>
            <person name="Bradley K.W."/>
            <person name="Asai D.J."/>
            <person name="Bowman C.A."/>
            <person name="Russell D.A."/>
            <person name="Pope W.H."/>
            <person name="Jacobs-Sera D."/>
            <person name="Hendrix R.W."/>
            <person name="Hatfull G.F."/>
        </authorList>
    </citation>
    <scope>NUCLEOTIDE SEQUENCE [LARGE SCALE GENOMIC DNA]</scope>
    <source>
        <strain evidence="10">JCM 19170</strain>
    </source>
</reference>
<evidence type="ECO:0000256" key="1">
    <source>
        <dbReference type="ARBA" id="ARBA00022448"/>
    </source>
</evidence>
<evidence type="ECO:0000259" key="8">
    <source>
        <dbReference type="PROSITE" id="PS51379"/>
    </source>
</evidence>
<proteinExistence type="predicted"/>
<dbReference type="InterPro" id="IPR017896">
    <property type="entry name" value="4Fe4S_Fe-S-bd"/>
</dbReference>
<protein>
    <submittedName>
        <fullName evidence="9">Cytochrome c oxidase accessory protein FixG</fullName>
    </submittedName>
</protein>
<keyword evidence="7" id="KW-0472">Membrane</keyword>
<sequence>MNEPLKTAETRPAAKAAASEEAPSTLYAKRKKLYVRSTTGPFQRLRWFFVFLTQAIFYGFPWLTWNDRQAVLFHLVERKFYLFGWVFWPQDVFYLSLILILSAYALFFFSAVAGRVWCGYTCPQTVYTEIFLWFEEKIEGDHIKRRKLDASPWTMEKILKRGAKYAVWIIFSLVTGFTLVSYFTPQRELWHELLSWSFGPWETFWIFFYAGFTFLLAGVLREQVCKYMCPYARFQGVMFDPDTLIITYDAERGEPRGPRKKGVDPRSLGLGDCIDCGICVQVCPTGIDIRNGLQYECIACAACIDACNQVMDKMGYPRGLIRYTTENAMANHWDRAQTIRRALRPRVLIYGLILIVVASVLFWKIATRPDVRVDVMRDRAALAREIRGGWIENVYTLNIMNMVERPRRFTLTVGGLPNLKLEGPAEFDVPPATTLPLTVQVQAPAGTAPAGTHKIYFEVKVVGEPEDVTREVATFIIPE</sequence>
<dbReference type="InterPro" id="IPR051684">
    <property type="entry name" value="Electron_Trans/Redox"/>
</dbReference>
<feature type="transmembrane region" description="Helical" evidence="7">
    <location>
        <begin position="92"/>
        <end position="113"/>
    </location>
</feature>
<evidence type="ECO:0000256" key="5">
    <source>
        <dbReference type="ARBA" id="ARBA00023004"/>
    </source>
</evidence>
<dbReference type="PROSITE" id="PS51379">
    <property type="entry name" value="4FE4S_FER_2"/>
    <property type="match status" value="1"/>
</dbReference>
<keyword evidence="10" id="KW-1185">Reference proteome</keyword>
<evidence type="ECO:0000256" key="3">
    <source>
        <dbReference type="ARBA" id="ARBA00022723"/>
    </source>
</evidence>
<keyword evidence="7" id="KW-0812">Transmembrane</keyword>
<dbReference type="OrthoDB" id="5288111at2"/>
<dbReference type="Pfam" id="PF12801">
    <property type="entry name" value="Fer4_5"/>
    <property type="match status" value="1"/>
</dbReference>
<organism evidence="9 10">
    <name type="scientific">Tepidiphilus thermophilus</name>
    <dbReference type="NCBI Taxonomy" id="876478"/>
    <lineage>
        <taxon>Bacteria</taxon>
        <taxon>Pseudomonadati</taxon>
        <taxon>Pseudomonadota</taxon>
        <taxon>Hydrogenophilia</taxon>
        <taxon>Hydrogenophilales</taxon>
        <taxon>Hydrogenophilaceae</taxon>
        <taxon>Tepidiphilus</taxon>
    </lineage>
</organism>
<dbReference type="GO" id="GO:0046872">
    <property type="term" value="F:metal ion binding"/>
    <property type="evidence" value="ECO:0007669"/>
    <property type="project" value="UniProtKB-KW"/>
</dbReference>
<feature type="transmembrane region" description="Helical" evidence="7">
    <location>
        <begin position="165"/>
        <end position="183"/>
    </location>
</feature>
<accession>A0A0K6IV34</accession>
<dbReference type="RefSeq" id="WP_082438388.1">
    <property type="nucleotide sequence ID" value="NZ_CYHH01000005.1"/>
</dbReference>
<dbReference type="EMBL" id="CYHH01000005">
    <property type="protein sequence ID" value="CUB07172.1"/>
    <property type="molecule type" value="Genomic_DNA"/>
</dbReference>
<dbReference type="Gene3D" id="2.60.40.10">
    <property type="entry name" value="Immunoglobulins"/>
    <property type="match status" value="1"/>
</dbReference>
<keyword evidence="6" id="KW-0411">Iron-sulfur</keyword>
<feature type="transmembrane region" description="Helical" evidence="7">
    <location>
        <begin position="45"/>
        <end position="65"/>
    </location>
</feature>
<dbReference type="PANTHER" id="PTHR30176:SF3">
    <property type="entry name" value="FERREDOXIN-TYPE PROTEIN NAPH"/>
    <property type="match status" value="1"/>
</dbReference>
<dbReference type="NCBIfam" id="TIGR02745">
    <property type="entry name" value="ccoG_rdxA_fixG"/>
    <property type="match status" value="1"/>
</dbReference>
<name>A0A0K6IV34_9PROT</name>
<evidence type="ECO:0000313" key="9">
    <source>
        <dbReference type="EMBL" id="CUB07172.1"/>
    </source>
</evidence>
<dbReference type="PROSITE" id="PS00198">
    <property type="entry name" value="4FE4S_FER_1"/>
    <property type="match status" value="1"/>
</dbReference>
<dbReference type="GO" id="GO:0005886">
    <property type="term" value="C:plasma membrane"/>
    <property type="evidence" value="ECO:0007669"/>
    <property type="project" value="TreeGrafter"/>
</dbReference>
<gene>
    <name evidence="9" type="ORF">Ga0061068_10575</name>
</gene>
<evidence type="ECO:0000256" key="2">
    <source>
        <dbReference type="ARBA" id="ARBA00022485"/>
    </source>
</evidence>
<dbReference type="GO" id="GO:0051539">
    <property type="term" value="F:4 iron, 4 sulfur cluster binding"/>
    <property type="evidence" value="ECO:0007669"/>
    <property type="project" value="UniProtKB-KW"/>
</dbReference>
<dbReference type="Pfam" id="PF11614">
    <property type="entry name" value="FixG_C"/>
    <property type="match status" value="1"/>
</dbReference>
<keyword evidence="1" id="KW-0813">Transport</keyword>
<dbReference type="PANTHER" id="PTHR30176">
    <property type="entry name" value="FERREDOXIN-TYPE PROTEIN NAPH"/>
    <property type="match status" value="1"/>
</dbReference>
<dbReference type="InterPro" id="IPR032879">
    <property type="entry name" value="FixG_C"/>
</dbReference>
<keyword evidence="2" id="KW-0004">4Fe-4S</keyword>
<dbReference type="InterPro" id="IPR014116">
    <property type="entry name" value="Cyt_c_oxidase_cbb3_FixG"/>
</dbReference>
<dbReference type="InterPro" id="IPR013783">
    <property type="entry name" value="Ig-like_fold"/>
</dbReference>
<keyword evidence="5" id="KW-0408">Iron</keyword>
<feature type="transmembrane region" description="Helical" evidence="7">
    <location>
        <begin position="203"/>
        <end position="220"/>
    </location>
</feature>
<dbReference type="Proteomes" id="UP000182108">
    <property type="component" value="Unassembled WGS sequence"/>
</dbReference>
<keyword evidence="3" id="KW-0479">Metal-binding</keyword>
<evidence type="ECO:0000256" key="7">
    <source>
        <dbReference type="SAM" id="Phobius"/>
    </source>
</evidence>
<evidence type="ECO:0000256" key="4">
    <source>
        <dbReference type="ARBA" id="ARBA00022982"/>
    </source>
</evidence>
<dbReference type="InterPro" id="IPR017900">
    <property type="entry name" value="4Fe4S_Fe_S_CS"/>
</dbReference>
<keyword evidence="7" id="KW-1133">Transmembrane helix</keyword>
<dbReference type="Pfam" id="PF13746">
    <property type="entry name" value="Fer4_18"/>
    <property type="match status" value="1"/>
</dbReference>
<keyword evidence="4" id="KW-0249">Electron transport</keyword>
<evidence type="ECO:0000313" key="10">
    <source>
        <dbReference type="Proteomes" id="UP000182108"/>
    </source>
</evidence>
<feature type="domain" description="4Fe-4S ferredoxin-type" evidence="8">
    <location>
        <begin position="264"/>
        <end position="292"/>
    </location>
</feature>
<feature type="transmembrane region" description="Helical" evidence="7">
    <location>
        <begin position="347"/>
        <end position="366"/>
    </location>
</feature>
<dbReference type="SUPFAM" id="SSF54862">
    <property type="entry name" value="4Fe-4S ferredoxins"/>
    <property type="match status" value="1"/>
</dbReference>
<dbReference type="AlphaFoldDB" id="A0A0K6IV34"/>